<dbReference type="VEuPathDB" id="CryptoDB:Cvel_12841"/>
<feature type="compositionally biased region" description="Polar residues" evidence="1">
    <location>
        <begin position="1"/>
        <end position="23"/>
    </location>
</feature>
<dbReference type="InterPro" id="IPR036465">
    <property type="entry name" value="vWFA_dom_sf"/>
</dbReference>
<dbReference type="InterPro" id="IPR052969">
    <property type="entry name" value="Thr-specific_kinase-like"/>
</dbReference>
<dbReference type="AlphaFoldDB" id="A0A0G4IBQ1"/>
<dbReference type="GO" id="GO:0005737">
    <property type="term" value="C:cytoplasm"/>
    <property type="evidence" value="ECO:0007669"/>
    <property type="project" value="TreeGrafter"/>
</dbReference>
<dbReference type="SMART" id="SM00327">
    <property type="entry name" value="VWA"/>
    <property type="match status" value="1"/>
</dbReference>
<dbReference type="PANTHER" id="PTHR47763">
    <property type="entry name" value="ALPHA-PROTEIN KINASE VWKA"/>
    <property type="match status" value="1"/>
</dbReference>
<dbReference type="PANTHER" id="PTHR47763:SF1">
    <property type="entry name" value="DUF659 DOMAIN-CONTAINING PROTEIN"/>
    <property type="match status" value="1"/>
</dbReference>
<name>A0A0G4IBQ1_9ALVE</name>
<dbReference type="GO" id="GO:0004674">
    <property type="term" value="F:protein serine/threonine kinase activity"/>
    <property type="evidence" value="ECO:0007669"/>
    <property type="project" value="TreeGrafter"/>
</dbReference>
<dbReference type="CDD" id="cd00198">
    <property type="entry name" value="vWFA"/>
    <property type="match status" value="1"/>
</dbReference>
<feature type="region of interest" description="Disordered" evidence="1">
    <location>
        <begin position="358"/>
        <end position="388"/>
    </location>
</feature>
<proteinExistence type="predicted"/>
<gene>
    <name evidence="3" type="ORF">Cvel_12841</name>
</gene>
<feature type="region of interest" description="Disordered" evidence="1">
    <location>
        <begin position="1"/>
        <end position="48"/>
    </location>
</feature>
<evidence type="ECO:0000259" key="2">
    <source>
        <dbReference type="PROSITE" id="PS50234"/>
    </source>
</evidence>
<feature type="domain" description="VWFA" evidence="2">
    <location>
        <begin position="56"/>
        <end position="209"/>
    </location>
</feature>
<sequence>MFKFMSSLTSSAGGDNASVMESQKQQEGENPQRTDVTNTETQKGDGDIDLSSKDIDLCFACDCTGSMSSYIHTAQQTIKSIATELTQADKNVRFGLVEYRDHPPQDMSFITRVHNFTEDLHQMQTYVDNMSASGGGDGPEAVTAALHDVLNMPWRETATKVVVIIADAPPHGLGNPGDGFPNGDPLGRDPLQIARQLQSKEVVVYCLAVLPSLQSYPTAVDFFVALCGMTGGQAVPLASSHLLPKVVLGATVEEAGLAPLRAEVRDQVIQMREERGRDLTEAEMEEAVASIQRNLRASGRGGRVQHMSHDGALQATHAQTYWDAPTLAVASSSIPMEARGASGSTFVEGRGGSLFSGGVDRGMAPAASRRGSMARGRGGRGSSYAAATACPPSPESTFLPTFGATLFGSAAPAAAPAAGSAPAMEVSVREDEISVEQVRRIAMPYSRRGPSAT</sequence>
<dbReference type="PROSITE" id="PS50234">
    <property type="entry name" value="VWFA"/>
    <property type="match status" value="1"/>
</dbReference>
<dbReference type="SUPFAM" id="SSF53300">
    <property type="entry name" value="vWA-like"/>
    <property type="match status" value="1"/>
</dbReference>
<dbReference type="Gene3D" id="3.40.50.410">
    <property type="entry name" value="von Willebrand factor, type A domain"/>
    <property type="match status" value="1"/>
</dbReference>
<dbReference type="Pfam" id="PF00092">
    <property type="entry name" value="VWA"/>
    <property type="match status" value="1"/>
</dbReference>
<feature type="compositionally biased region" description="Low complexity" evidence="1">
    <location>
        <begin position="364"/>
        <end position="375"/>
    </location>
</feature>
<accession>A0A0G4IBQ1</accession>
<reference evidence="3" key="1">
    <citation type="submission" date="2014-11" db="EMBL/GenBank/DDBJ databases">
        <authorList>
            <person name="Otto D Thomas"/>
            <person name="Naeem Raeece"/>
        </authorList>
    </citation>
    <scope>NUCLEOTIDE SEQUENCE</scope>
</reference>
<dbReference type="EMBL" id="CDMZ01005794">
    <property type="protein sequence ID" value="CEM54515.1"/>
    <property type="molecule type" value="Genomic_DNA"/>
</dbReference>
<evidence type="ECO:0000313" key="3">
    <source>
        <dbReference type="EMBL" id="CEM54515.1"/>
    </source>
</evidence>
<protein>
    <recommendedName>
        <fullName evidence="2">VWFA domain-containing protein</fullName>
    </recommendedName>
</protein>
<evidence type="ECO:0000256" key="1">
    <source>
        <dbReference type="SAM" id="MobiDB-lite"/>
    </source>
</evidence>
<organism evidence="3">
    <name type="scientific">Chromera velia CCMP2878</name>
    <dbReference type="NCBI Taxonomy" id="1169474"/>
    <lineage>
        <taxon>Eukaryota</taxon>
        <taxon>Sar</taxon>
        <taxon>Alveolata</taxon>
        <taxon>Colpodellida</taxon>
        <taxon>Chromeraceae</taxon>
        <taxon>Chromera</taxon>
    </lineage>
</organism>
<dbReference type="InterPro" id="IPR002035">
    <property type="entry name" value="VWF_A"/>
</dbReference>